<feature type="domain" description="Lnb N-terminal periplasmic" evidence="2">
    <location>
        <begin position="122"/>
        <end position="288"/>
    </location>
</feature>
<keyword evidence="1" id="KW-0732">Signal</keyword>
<evidence type="ECO:0000259" key="4">
    <source>
        <dbReference type="Pfam" id="PF25225"/>
    </source>
</evidence>
<reference evidence="6" key="1">
    <citation type="journal article" date="2017" name="Proc. Natl. Acad. Sci. U.S.A.">
        <title>Simulation of Deepwater Horizon oil plume reveals substrate specialization within a complex community of hydrocarbon-degraders.</title>
        <authorList>
            <person name="Hu P."/>
            <person name="Dubinsky E.A."/>
            <person name="Probst A.J."/>
            <person name="Wang J."/>
            <person name="Sieber C.M.K."/>
            <person name="Tom L.M."/>
            <person name="Gardinali P."/>
            <person name="Banfield J.F."/>
            <person name="Atlas R.M."/>
            <person name="Andersen G.L."/>
        </authorList>
    </citation>
    <scope>NUCLEOTIDE SEQUENCE [LARGE SCALE GENOMIC DNA]</scope>
</reference>
<dbReference type="Pfam" id="PF25225">
    <property type="entry name" value="DUF7843"/>
    <property type="match status" value="1"/>
</dbReference>
<proteinExistence type="predicted"/>
<feature type="chain" id="PRO_5013187087" evidence="1">
    <location>
        <begin position="19"/>
        <end position="596"/>
    </location>
</feature>
<dbReference type="InterPro" id="IPR057162">
    <property type="entry name" value="DUF7840"/>
</dbReference>
<dbReference type="EMBL" id="MAAO01000006">
    <property type="protein sequence ID" value="OUR96925.1"/>
    <property type="molecule type" value="Genomic_DNA"/>
</dbReference>
<sequence>MFSLVLLANLLFSQVLSASSSDISSNELKTFAYSREWLSLYHYQYSFGKWKSSASEENFFFSKLGSESPLQELKSALAAFKTDESFGHIKLKAQCAFPARFLRIQNRWPKLFAKQRKCPELAAWKEQINLHSLSLLYAGPYPNNPASMFGHTLLRLKRKKGNWLLDYTISFLANVNPADGPISYTFNGIFGGYTGFYHIDPYYINAAQYNNAESREIWEYDLNLTPEEIKFFINHLWEVSLNTGYPYYFLNKNCSYYLLTLLEAVDKRFSVLEGSLLLHPIETIKALKTKKKISYRSSLEKQLRFKINKMEAVEREHFKRSLGGNSKIKNITDPLVLDALIDHMKGLNYSKKAQLSRKDQVFFDEVHERRASVKSSTNYPQLTSKVNPKAIHAPSKLELHKQLGSRDHSVLSYTWGYHSLNDNEEGLTRWSYIDYLKFSIDYSKKNLRLYEVKVLDIMSLSSFSFVLPKLSWRIKASLNRNCLNCHDSLSLQTVGGAGISQHYDRFVLWQFLNFEMNRSSDHTKLFASIELGSKVSIKKHQLSIFAQYYPSDKRGNIVIPLQYNYYLAKNFSLLLDQRYQSRENEMRSSIGIKKHF</sequence>
<dbReference type="Proteomes" id="UP000196531">
    <property type="component" value="Unassembled WGS sequence"/>
</dbReference>
<dbReference type="Pfam" id="PF13387">
    <property type="entry name" value="Lnb_N"/>
    <property type="match status" value="1"/>
</dbReference>
<comment type="caution">
    <text evidence="5">The sequence shown here is derived from an EMBL/GenBank/DDBJ whole genome shotgun (WGS) entry which is preliminary data.</text>
</comment>
<dbReference type="InterPro" id="IPR025178">
    <property type="entry name" value="Lnb_N"/>
</dbReference>
<dbReference type="AlphaFoldDB" id="A0A1Y5F843"/>
<dbReference type="Pfam" id="PF25222">
    <property type="entry name" value="DUF7840"/>
    <property type="match status" value="1"/>
</dbReference>
<protein>
    <submittedName>
        <fullName evidence="5">Uncharacterized protein</fullName>
    </submittedName>
</protein>
<evidence type="ECO:0000256" key="1">
    <source>
        <dbReference type="SAM" id="SignalP"/>
    </source>
</evidence>
<feature type="signal peptide" evidence="1">
    <location>
        <begin position="1"/>
        <end position="18"/>
    </location>
</feature>
<evidence type="ECO:0000313" key="6">
    <source>
        <dbReference type="Proteomes" id="UP000196531"/>
    </source>
</evidence>
<gene>
    <name evidence="5" type="ORF">A9Q84_11355</name>
</gene>
<feature type="domain" description="DUF7843" evidence="4">
    <location>
        <begin position="31"/>
        <end position="102"/>
    </location>
</feature>
<evidence type="ECO:0000259" key="2">
    <source>
        <dbReference type="Pfam" id="PF13387"/>
    </source>
</evidence>
<feature type="domain" description="DUF7840" evidence="3">
    <location>
        <begin position="387"/>
        <end position="592"/>
    </location>
</feature>
<dbReference type="InterPro" id="IPR057165">
    <property type="entry name" value="DUF7843"/>
</dbReference>
<evidence type="ECO:0000259" key="3">
    <source>
        <dbReference type="Pfam" id="PF25222"/>
    </source>
</evidence>
<accession>A0A1Y5F843</accession>
<evidence type="ECO:0000313" key="5">
    <source>
        <dbReference type="EMBL" id="OUR96925.1"/>
    </source>
</evidence>
<name>A0A1Y5F843_9BACT</name>
<organism evidence="5 6">
    <name type="scientific">Halobacteriovorax marinus</name>
    <dbReference type="NCBI Taxonomy" id="97084"/>
    <lineage>
        <taxon>Bacteria</taxon>
        <taxon>Pseudomonadati</taxon>
        <taxon>Bdellovibrionota</taxon>
        <taxon>Bacteriovoracia</taxon>
        <taxon>Bacteriovoracales</taxon>
        <taxon>Halobacteriovoraceae</taxon>
        <taxon>Halobacteriovorax</taxon>
    </lineage>
</organism>